<comment type="similarity">
    <text evidence="1">Belongs to the HGH1 family.</text>
</comment>
<evidence type="ECO:0000259" key="2">
    <source>
        <dbReference type="Pfam" id="PF04063"/>
    </source>
</evidence>
<evidence type="ECO:0000313" key="4">
    <source>
        <dbReference type="EMBL" id="KAF9149673.1"/>
    </source>
</evidence>
<evidence type="ECO:0000313" key="5">
    <source>
        <dbReference type="Proteomes" id="UP000748756"/>
    </source>
</evidence>
<dbReference type="InterPro" id="IPR039717">
    <property type="entry name" value="Hgh1"/>
</dbReference>
<protein>
    <recommendedName>
        <fullName evidence="6">Protein HGH1 homolog</fullName>
    </recommendedName>
</protein>
<dbReference type="InterPro" id="IPR007205">
    <property type="entry name" value="Protein_HGH1_N"/>
</dbReference>
<dbReference type="OrthoDB" id="338814at2759"/>
<dbReference type="Pfam" id="PF04064">
    <property type="entry name" value="DUF384"/>
    <property type="match status" value="1"/>
</dbReference>
<feature type="domain" description="Protein HGH1 N-terminal" evidence="2">
    <location>
        <begin position="97"/>
        <end position="291"/>
    </location>
</feature>
<dbReference type="AlphaFoldDB" id="A0A9P5VA86"/>
<proteinExistence type="inferred from homology"/>
<evidence type="ECO:0000259" key="3">
    <source>
        <dbReference type="Pfam" id="PF04064"/>
    </source>
</evidence>
<dbReference type="InterPro" id="IPR007206">
    <property type="entry name" value="Protein_HGH1_C"/>
</dbReference>
<feature type="domain" description="Protein HGH1 C-terminal" evidence="3">
    <location>
        <begin position="298"/>
        <end position="350"/>
    </location>
</feature>
<dbReference type="PANTHER" id="PTHR13387:SF9">
    <property type="entry name" value="PROTEIN HGH1 HOMOLOG"/>
    <property type="match status" value="1"/>
</dbReference>
<reference evidence="4" key="1">
    <citation type="journal article" date="2020" name="Fungal Divers.">
        <title>Resolving the Mortierellaceae phylogeny through synthesis of multi-gene phylogenetics and phylogenomics.</title>
        <authorList>
            <person name="Vandepol N."/>
            <person name="Liber J."/>
            <person name="Desiro A."/>
            <person name="Na H."/>
            <person name="Kennedy M."/>
            <person name="Barry K."/>
            <person name="Grigoriev I.V."/>
            <person name="Miller A.N."/>
            <person name="O'Donnell K."/>
            <person name="Stajich J.E."/>
            <person name="Bonito G."/>
        </authorList>
    </citation>
    <scope>NUCLEOTIDE SEQUENCE</scope>
    <source>
        <strain evidence="4">NRRL 6426</strain>
    </source>
</reference>
<dbReference type="EMBL" id="JAAAUQ010000500">
    <property type="protein sequence ID" value="KAF9149673.1"/>
    <property type="molecule type" value="Genomic_DNA"/>
</dbReference>
<dbReference type="InterPro" id="IPR016024">
    <property type="entry name" value="ARM-type_fold"/>
</dbReference>
<dbReference type="PANTHER" id="PTHR13387">
    <property type="entry name" value="PROTEIN HGH1 HOMOLOG"/>
    <property type="match status" value="1"/>
</dbReference>
<evidence type="ECO:0000256" key="1">
    <source>
        <dbReference type="ARBA" id="ARBA00006712"/>
    </source>
</evidence>
<comment type="caution">
    <text evidence="4">The sequence shown here is derived from an EMBL/GenBank/DDBJ whole genome shotgun (WGS) entry which is preliminary data.</text>
</comment>
<dbReference type="Proteomes" id="UP000748756">
    <property type="component" value="Unassembled WGS sequence"/>
</dbReference>
<gene>
    <name evidence="4" type="ORF">BG015_008536</name>
</gene>
<accession>A0A9P5VA86</accession>
<dbReference type="SUPFAM" id="SSF48371">
    <property type="entry name" value="ARM repeat"/>
    <property type="match status" value="1"/>
</dbReference>
<organism evidence="4 5">
    <name type="scientific">Linnemannia schmuckeri</name>
    <dbReference type="NCBI Taxonomy" id="64567"/>
    <lineage>
        <taxon>Eukaryota</taxon>
        <taxon>Fungi</taxon>
        <taxon>Fungi incertae sedis</taxon>
        <taxon>Mucoromycota</taxon>
        <taxon>Mortierellomycotina</taxon>
        <taxon>Mortierellomycetes</taxon>
        <taxon>Mortierellales</taxon>
        <taxon>Mortierellaceae</taxon>
        <taxon>Linnemannia</taxon>
    </lineage>
</organism>
<sequence>MEAQIVELLPFLHDGRMEVRQIAIHNIVSFTTPSSEFFHVFLKNAKSLTKDLKTLVKDDTTIAHDALRSLINLSGEAVVCAELDDNDFIKFLIFNIIISKTNILSDLGCMLLSNMCKNDGIATKVLALEGKPVTGLTTGTTAVAQLADIFLKGTDKSYNPNCTYDFLASVFATLAVLPRGRSLLFTKDEENLSPLSKIVCFTEHPNLIRRGGCITTIKYESLESLLNQMNASFAVEHHPALLDESDINVLPYILLPLCGPEEFDIDDMEGMPEDIQLLPPTKTREADAHLRETLLEGLILLTSTREGRNYLREKKTYPVIQKMHAAETVDDVQEIAERIVNMLMRDEGNEITEIKEDDEDGISEV</sequence>
<name>A0A9P5VA86_9FUNG</name>
<keyword evidence="5" id="KW-1185">Reference proteome</keyword>
<dbReference type="Pfam" id="PF04063">
    <property type="entry name" value="DUF383"/>
    <property type="match status" value="1"/>
</dbReference>
<evidence type="ECO:0008006" key="6">
    <source>
        <dbReference type="Google" id="ProtNLM"/>
    </source>
</evidence>